<evidence type="ECO:0000313" key="2">
    <source>
        <dbReference type="EMBL" id="TRZ15523.1"/>
    </source>
</evidence>
<reference evidence="2" key="1">
    <citation type="submission" date="2019-04" db="EMBL/GenBank/DDBJ databases">
        <title>Genome assembly of Zosterops borbonicus 15179.</title>
        <authorList>
            <person name="Leroy T."/>
            <person name="Anselmetti Y."/>
            <person name="Tilak M.-K."/>
            <person name="Nabholz B."/>
        </authorList>
    </citation>
    <scope>NUCLEOTIDE SEQUENCE</scope>
    <source>
        <strain evidence="2">HGM_15179</strain>
        <tissue evidence="2">Muscle</tissue>
    </source>
</reference>
<dbReference type="AlphaFoldDB" id="A0A8K1GC40"/>
<feature type="compositionally biased region" description="Acidic residues" evidence="1">
    <location>
        <begin position="1"/>
        <end position="23"/>
    </location>
</feature>
<gene>
    <name evidence="2" type="ORF">HGM15179_011579</name>
</gene>
<dbReference type="Proteomes" id="UP000796761">
    <property type="component" value="Unassembled WGS sequence"/>
</dbReference>
<name>A0A8K1GC40_9PASS</name>
<organism evidence="2 3">
    <name type="scientific">Zosterops borbonicus</name>
    <dbReference type="NCBI Taxonomy" id="364589"/>
    <lineage>
        <taxon>Eukaryota</taxon>
        <taxon>Metazoa</taxon>
        <taxon>Chordata</taxon>
        <taxon>Craniata</taxon>
        <taxon>Vertebrata</taxon>
        <taxon>Euteleostomi</taxon>
        <taxon>Archelosauria</taxon>
        <taxon>Archosauria</taxon>
        <taxon>Dinosauria</taxon>
        <taxon>Saurischia</taxon>
        <taxon>Theropoda</taxon>
        <taxon>Coelurosauria</taxon>
        <taxon>Aves</taxon>
        <taxon>Neognathae</taxon>
        <taxon>Neoaves</taxon>
        <taxon>Telluraves</taxon>
        <taxon>Australaves</taxon>
        <taxon>Passeriformes</taxon>
        <taxon>Sylvioidea</taxon>
        <taxon>Zosteropidae</taxon>
        <taxon>Zosterops</taxon>
    </lineage>
</organism>
<protein>
    <submittedName>
        <fullName evidence="2">Uncharacterized protein</fullName>
    </submittedName>
</protein>
<feature type="compositionally biased region" description="Basic residues" evidence="1">
    <location>
        <begin position="87"/>
        <end position="106"/>
    </location>
</feature>
<accession>A0A8K1GC40</accession>
<dbReference type="OrthoDB" id="10551222at2759"/>
<comment type="caution">
    <text evidence="2">The sequence shown here is derived from an EMBL/GenBank/DDBJ whole genome shotgun (WGS) entry which is preliminary data.</text>
</comment>
<keyword evidence="3" id="KW-1185">Reference proteome</keyword>
<sequence length="142" mass="16552">MMDEEEGMCQEEVTEEEEEEEDNPPYSMSATSLSSLVMAMQSLALCQRRSIGLRGSNQSCELGGHPQRHVQQQPERESLPLGMRNGTRCRRRRRRRRRRGKRRRRSISPCTMRAMANTRGTTSSGCFHEFWRLKVRTCMAEK</sequence>
<feature type="region of interest" description="Disordered" evidence="1">
    <location>
        <begin position="1"/>
        <end position="27"/>
    </location>
</feature>
<proteinExistence type="predicted"/>
<evidence type="ECO:0000256" key="1">
    <source>
        <dbReference type="SAM" id="MobiDB-lite"/>
    </source>
</evidence>
<dbReference type="EMBL" id="SWJQ01000362">
    <property type="protein sequence ID" value="TRZ15523.1"/>
    <property type="molecule type" value="Genomic_DNA"/>
</dbReference>
<evidence type="ECO:0000313" key="3">
    <source>
        <dbReference type="Proteomes" id="UP000796761"/>
    </source>
</evidence>
<feature type="region of interest" description="Disordered" evidence="1">
    <location>
        <begin position="56"/>
        <end position="108"/>
    </location>
</feature>